<sequence length="1836" mass="204683">MLDAKSISEADCIKNLTRMVDKSKASVMAHRKSAGQQDLSETDDDAMDADATIKITCQWQEGGQLETSIDVKLLLNGSNTGSVLNKVILLSCSNPLKFSDLRAHLEKELQARGTQLAPGSSLNLTALQGDQLDMPRELDDQDQLQVLLMDPTAFPAAFWQRESIEIDMQLHVEVQAPSGGPSLTAPLPDLAAVPADVNIPSPDDSTQPSGIEANQEAVAYELMRRIFLVLSLDAKVETAAQREACSSEPGWFRTMAELLRKEFPHGLKSSRAPEGISGLQRACDERHGDALCHDVDECHWGITRQGAHDAFVNDFRPDLTQSDAAGKGERVPADDSGQQLDRQNLVTLLVSATPYALLTRKSRIPEQYLVKKASKIPQSDQTQLQLRDRDIIKYIEQRGGGAWTLMRDGQTERQLSAKEIQRVQELYISKLLEGSDAPFSELHIVDWVNCDMLPTCYRRIEDYITSAEKPKLNDHGIITDAVLWSKLERIKFIKSGDDSKLKKSASKGTKKRGKKQLEHSSSNAQDVDMGEGNLDPKLPDQAAYVLLLDYILSLQYYRFFRMASSGVADTGPRLEQDFHKCLVLIKDVDNVRLYEKDLHKFLHGSEDDDFRTLRDLHEHESLSVDDGAWALHLSKHPDLDLPRATGEVADRVYYDMQRFFLVKLAAERDRHTQQSSENRTHFTETDRIVASLISMEVEPQPRAQGEPSSGSWRDPATPVTGNMIVVRVSNVSDGTKIAGALRKYLDHTAIDTQAGRAWLGTQPNATTGMEWRLFDVIDDVGAREPLASKVSRWFTARRMSYTHPARRDPAFQKFADSLTERYMDSASTEFHPDAETLEGCTHRRVVLTRHLHKLPYVLVKKPTGDSLETARANTLHRLQGSPRHQGFAIEATKNYSTFGKLERFMKKGTGGGTPATLKGTQLHNCRRHFVPVGKTGAFLGLLKLLQGILHPHDADDVLVVEPEQRVKQRDLDQLWLGAPSHGGENQRLRWEHAFFKDVMFSRRHSDGQQSRRAFSDHTRVNAGTYAYKIVLQRLVLLARSVRMDEAGWLTKYRSLMLSPEGEYIQAQAGKDLLRALEADYRDQQASLLPIYLDQESATMTILNTDRLVKVINWDGRLSDEMDKMLKQNATAEHGQSWKLHSGNISVQRPEATEGDRDAAKTLVGWTGNVSGIQIVPPSFTPPSFMATADTWQLLHNKQQITVTGSEFKYNEPPHGTAGALRHWIFTPTYNRYNQHGHKQIFLDWSDAASPDIFSVRVLVVRSEQSDPKQMEGYKELVNSYERFIGGESSRHPVLIMALPTSVTLPDGTRLTERLGCGYARLCIQLIAYYMGMTCVWMLDDNVRECFKLDLGTLLAQPERGHTKVPVPCRFDETMQEMEKQAMSVPSVPGSVDPSFVESCRWAGTSERAGCKEDGPRGKVDVSKHVPVTCPSDYSGPGDKYAVIGVSRQLRWYSKVGAERGWEPWKATHAVASMFLLNVKSTVEARIFYPAKIYREDYEFHHMCEVAGLAVVKCSSVFHRKVHMQQRRGTAATRVADTQPAFSVDVDYLDGNIISAGQLFVLTVSQTAALGGQQLDLDSVEITAVSIAGVQIAGPDSIYRLGPIQDATPATVLTKRFLVVAMPDDDSASVSPLDPQSGPLEVQLNVGASRLLTAVEYELRRLCAWDISRYRGWRPPLGYMPELLRNLDNHQSKDVVTRPAGLAGARQQSIPQPQEASVAALAAGAVPVQQQGARPETKEERVERQKLWTSAARALLGEHKISGLTPTDIIRKAMLVDSRAPGASWLPADTMGTDRKVNAAATTRMDRRPPGAPTKWCLASDLEELQRIHKKSMAPPG</sequence>
<comment type="caution">
    <text evidence="3">The sequence shown here is derived from an EMBL/GenBank/DDBJ whole genome shotgun (WGS) entry which is preliminary data.</text>
</comment>
<proteinExistence type="predicted"/>
<evidence type="ECO:0000259" key="2">
    <source>
        <dbReference type="Pfam" id="PF20692"/>
    </source>
</evidence>
<evidence type="ECO:0000313" key="3">
    <source>
        <dbReference type="EMBL" id="KAK9820350.1"/>
    </source>
</evidence>
<evidence type="ECO:0000256" key="1">
    <source>
        <dbReference type="SAM" id="MobiDB-lite"/>
    </source>
</evidence>
<keyword evidence="4" id="KW-1185">Reference proteome</keyword>
<gene>
    <name evidence="3" type="ORF">WJX72_009343</name>
</gene>
<protein>
    <recommendedName>
        <fullName evidence="2">GREB1-like circularly permuted SF2 helicase domain-containing protein</fullName>
    </recommendedName>
</protein>
<dbReference type="EMBL" id="JALJOR010000003">
    <property type="protein sequence ID" value="KAK9820350.1"/>
    <property type="molecule type" value="Genomic_DNA"/>
</dbReference>
<organism evidence="3 4">
    <name type="scientific">[Myrmecia] bisecta</name>
    <dbReference type="NCBI Taxonomy" id="41462"/>
    <lineage>
        <taxon>Eukaryota</taxon>
        <taxon>Viridiplantae</taxon>
        <taxon>Chlorophyta</taxon>
        <taxon>core chlorophytes</taxon>
        <taxon>Trebouxiophyceae</taxon>
        <taxon>Trebouxiales</taxon>
        <taxon>Trebouxiaceae</taxon>
        <taxon>Myrmecia</taxon>
    </lineage>
</organism>
<feature type="region of interest" description="Disordered" evidence="1">
    <location>
        <begin position="698"/>
        <end position="717"/>
    </location>
</feature>
<evidence type="ECO:0000313" key="4">
    <source>
        <dbReference type="Proteomes" id="UP001489004"/>
    </source>
</evidence>
<name>A0AAW1QFX9_9CHLO</name>
<accession>A0AAW1QFX9</accession>
<feature type="compositionally biased region" description="Basic residues" evidence="1">
    <location>
        <begin position="502"/>
        <end position="514"/>
    </location>
</feature>
<dbReference type="Pfam" id="PF20692">
    <property type="entry name" value="cpSF2-GREB1"/>
    <property type="match status" value="1"/>
</dbReference>
<dbReference type="Proteomes" id="UP001489004">
    <property type="component" value="Unassembled WGS sequence"/>
</dbReference>
<feature type="domain" description="GREB1-like circularly permuted SF2 helicase" evidence="2">
    <location>
        <begin position="295"/>
        <end position="867"/>
    </location>
</feature>
<dbReference type="InterPro" id="IPR048657">
    <property type="entry name" value="GREB1-like_cpSF2"/>
</dbReference>
<reference evidence="3 4" key="1">
    <citation type="journal article" date="2024" name="Nat. Commun.">
        <title>Phylogenomics reveals the evolutionary origins of lichenization in chlorophyte algae.</title>
        <authorList>
            <person name="Puginier C."/>
            <person name="Libourel C."/>
            <person name="Otte J."/>
            <person name="Skaloud P."/>
            <person name="Haon M."/>
            <person name="Grisel S."/>
            <person name="Petersen M."/>
            <person name="Berrin J.G."/>
            <person name="Delaux P.M."/>
            <person name="Dal Grande F."/>
            <person name="Keller J."/>
        </authorList>
    </citation>
    <scope>NUCLEOTIDE SEQUENCE [LARGE SCALE GENOMIC DNA]</scope>
    <source>
        <strain evidence="3 4">SAG 2043</strain>
    </source>
</reference>
<feature type="region of interest" description="Disordered" evidence="1">
    <location>
        <begin position="499"/>
        <end position="533"/>
    </location>
</feature>